<dbReference type="Gene3D" id="2.80.10.50">
    <property type="match status" value="1"/>
</dbReference>
<dbReference type="Pfam" id="PF00167">
    <property type="entry name" value="FGF"/>
    <property type="match status" value="1"/>
</dbReference>
<accession>A0ABM4BKL5</accession>
<dbReference type="InterPro" id="IPR002209">
    <property type="entry name" value="Fibroblast_GF_fam"/>
</dbReference>
<evidence type="ECO:0000313" key="2">
    <source>
        <dbReference type="Proteomes" id="UP001652625"/>
    </source>
</evidence>
<proteinExistence type="inferred from homology"/>
<keyword evidence="2" id="KW-1185">Reference proteome</keyword>
<name>A0ABM4BKL5_HYDVU</name>
<dbReference type="SUPFAM" id="SSF50353">
    <property type="entry name" value="Cytokine"/>
    <property type="match status" value="1"/>
</dbReference>
<dbReference type="InterPro" id="IPR056378">
    <property type="entry name" value="Let-756-like_FGF"/>
</dbReference>
<dbReference type="SMART" id="SM00442">
    <property type="entry name" value="FGF"/>
    <property type="match status" value="1"/>
</dbReference>
<dbReference type="PRINTS" id="PR00262">
    <property type="entry name" value="IL1HBGF"/>
</dbReference>
<dbReference type="RefSeq" id="XP_065649608.1">
    <property type="nucleotide sequence ID" value="XM_065793536.1"/>
</dbReference>
<sequence>MNRELIKGIIIYMNLIFLGSASKLLLTIENIEESINKEWMAAQKSNWQQSKQSKPILVNKGISYSLNQWTNCRVIYARCRNGLDLAVVNSKVVGINSPYSINGIFEIQSYGTSVVMLKHAETNKYLGMDKKGNIQIMATKSDETLFYHYLEENGYITFASVKYYINEYYDLFLSLRKNGKIRKANRTAAGQSGSQFLLIPTNTSRSCVRK</sequence>
<gene>
    <name evidence="3" type="primary">LOC105846314</name>
</gene>
<dbReference type="InterPro" id="IPR008996">
    <property type="entry name" value="IL1/FGF"/>
</dbReference>
<protein>
    <submittedName>
        <fullName evidence="3">Fibroblast growth factor 1</fullName>
    </submittedName>
</protein>
<organism evidence="2 3">
    <name type="scientific">Hydra vulgaris</name>
    <name type="common">Hydra</name>
    <name type="synonym">Hydra attenuata</name>
    <dbReference type="NCBI Taxonomy" id="6087"/>
    <lineage>
        <taxon>Eukaryota</taxon>
        <taxon>Metazoa</taxon>
        <taxon>Cnidaria</taxon>
        <taxon>Hydrozoa</taxon>
        <taxon>Hydroidolina</taxon>
        <taxon>Anthoathecata</taxon>
        <taxon>Aplanulata</taxon>
        <taxon>Hydridae</taxon>
        <taxon>Hydra</taxon>
    </lineage>
</organism>
<reference evidence="3" key="1">
    <citation type="submission" date="2025-08" db="UniProtKB">
        <authorList>
            <consortium name="RefSeq"/>
        </authorList>
    </citation>
    <scope>IDENTIFICATION</scope>
</reference>
<comment type="similarity">
    <text evidence="1">Belongs to the heparin-binding growth factors family.</text>
</comment>
<evidence type="ECO:0000256" key="1">
    <source>
        <dbReference type="ARBA" id="ARBA00007936"/>
    </source>
</evidence>
<dbReference type="GeneID" id="105846314"/>
<dbReference type="CDD" id="cd00058">
    <property type="entry name" value="beta-trefoil_FGF"/>
    <property type="match status" value="1"/>
</dbReference>
<dbReference type="Proteomes" id="UP001652625">
    <property type="component" value="Chromosome 03"/>
</dbReference>
<evidence type="ECO:0000313" key="3">
    <source>
        <dbReference type="RefSeq" id="XP_065649608.1"/>
    </source>
</evidence>
<dbReference type="PANTHER" id="PTHR11486">
    <property type="entry name" value="FIBROBLAST GROWTH FACTOR"/>
    <property type="match status" value="1"/>
</dbReference>